<dbReference type="PATRIC" id="fig|246196.19.peg.3270"/>
<evidence type="ECO:0000313" key="1">
    <source>
        <dbReference type="EMBL" id="ABK70655.1"/>
    </source>
</evidence>
<dbReference type="STRING" id="246196.MSMEG_3311"/>
<dbReference type="OrthoDB" id="3786745at2"/>
<dbReference type="eggNOG" id="ENOG5032TKZ">
    <property type="taxonomic scope" value="Bacteria"/>
</dbReference>
<dbReference type="KEGG" id="msm:MSMEG_3311"/>
<dbReference type="Proteomes" id="UP000000757">
    <property type="component" value="Chromosome"/>
</dbReference>
<reference evidence="1 2" key="1">
    <citation type="submission" date="2006-10" db="EMBL/GenBank/DDBJ databases">
        <authorList>
            <person name="Fleischmann R.D."/>
            <person name="Dodson R.J."/>
            <person name="Haft D.H."/>
            <person name="Merkel J.S."/>
            <person name="Nelson W.C."/>
            <person name="Fraser C.M."/>
        </authorList>
    </citation>
    <scope>NUCLEOTIDE SEQUENCE [LARGE SCALE GENOMIC DNA]</scope>
    <source>
        <strain evidence="2">ATCC 700084 / mc(2)155</strain>
    </source>
</reference>
<gene>
    <name evidence="1" type="ordered locus">MSMEG_3311</name>
</gene>
<dbReference type="EMBL" id="CP000480">
    <property type="protein sequence ID" value="ABK70655.1"/>
    <property type="molecule type" value="Genomic_DNA"/>
</dbReference>
<organism evidence="1 2">
    <name type="scientific">Mycolicibacterium smegmatis (strain ATCC 700084 / mc(2)155)</name>
    <name type="common">Mycobacterium smegmatis</name>
    <dbReference type="NCBI Taxonomy" id="246196"/>
    <lineage>
        <taxon>Bacteria</taxon>
        <taxon>Bacillati</taxon>
        <taxon>Actinomycetota</taxon>
        <taxon>Actinomycetes</taxon>
        <taxon>Mycobacteriales</taxon>
        <taxon>Mycobacteriaceae</taxon>
        <taxon>Mycolicibacterium</taxon>
    </lineage>
</organism>
<sequence length="96" mass="10415">MTTASPGTATQQDIHRRIGGIMPAGQTGFSDVTFDLISVQYHSLKAGHDYGQYVRDAKNAGLDDVASFFEHVMAEDADRAKRCHEFLAKLQGANTG</sequence>
<name>A0QXI2_MYCS2</name>
<dbReference type="PaxDb" id="246196-MSMEI_3226"/>
<evidence type="ECO:0000313" key="2">
    <source>
        <dbReference type="Proteomes" id="UP000000757"/>
    </source>
</evidence>
<keyword evidence="2" id="KW-1185">Reference proteome</keyword>
<protein>
    <submittedName>
        <fullName evidence="1">Acyl carrier protein</fullName>
    </submittedName>
</protein>
<dbReference type="AlphaFoldDB" id="A0QXI2"/>
<proteinExistence type="predicted"/>
<accession>A0QXI2</accession>